<feature type="transmembrane region" description="Helical" evidence="1">
    <location>
        <begin position="21"/>
        <end position="46"/>
    </location>
</feature>
<sequence>MDDMQPGNLPRTAGDSKKQTVAFVCLAVIFICSILSAVAGLSSVLMSSYLRLENSRNVVYTVVRNDSNETMDVLLVPQFDVDVGLLHFAIGPNAYNRIHYNTLPVDVMAKEGPVMGLIPDAVRDAYEKVKDFALQFGFGTAEPCGGSTSKAIMNESVAVFVSIILASLISVCVIVLTTRLLDAKGGTREARRINTNRQNNSELDNTCTGNSGSTGGWTGASRVIMGGKSLICLFVFITTKAALFSVSVILQYILLSSTLKCGKPFCSAYEEAMGDLFDSLPTNEFSASCKVGLSFRVLFFGYICSGMSFLMVTVLAIMHYFTSESRQTRFLVPRMEYVRNPCKKPSTGRSPQRGS</sequence>
<keyword evidence="1" id="KW-0812">Transmembrane</keyword>
<feature type="transmembrane region" description="Helical" evidence="1">
    <location>
        <begin position="299"/>
        <end position="321"/>
    </location>
</feature>
<dbReference type="EMBL" id="HE573026">
    <property type="protein sequence ID" value="CCC51488.1"/>
    <property type="molecule type" value="Genomic_DNA"/>
</dbReference>
<accession>G0U6I4</accession>
<feature type="transmembrane region" description="Helical" evidence="1">
    <location>
        <begin position="230"/>
        <end position="254"/>
    </location>
</feature>
<organism evidence="2">
    <name type="scientific">Trypanosoma vivax (strain Y486)</name>
    <dbReference type="NCBI Taxonomy" id="1055687"/>
    <lineage>
        <taxon>Eukaryota</taxon>
        <taxon>Discoba</taxon>
        <taxon>Euglenozoa</taxon>
        <taxon>Kinetoplastea</taxon>
        <taxon>Metakinetoplastina</taxon>
        <taxon>Trypanosomatida</taxon>
        <taxon>Trypanosomatidae</taxon>
        <taxon>Trypanosoma</taxon>
        <taxon>Duttonella</taxon>
    </lineage>
</organism>
<evidence type="ECO:0000313" key="2">
    <source>
        <dbReference type="EMBL" id="CCC51488.1"/>
    </source>
</evidence>
<name>G0U6I4_TRYVY</name>
<feature type="transmembrane region" description="Helical" evidence="1">
    <location>
        <begin position="157"/>
        <end position="181"/>
    </location>
</feature>
<protein>
    <submittedName>
        <fullName evidence="2">Uncharacterized protein</fullName>
    </submittedName>
</protein>
<keyword evidence="1" id="KW-1133">Transmembrane helix</keyword>
<dbReference type="AlphaFoldDB" id="G0U6I4"/>
<keyword evidence="1" id="KW-0472">Membrane</keyword>
<dbReference type="VEuPathDB" id="TriTrypDB:TvY486_1005390"/>
<gene>
    <name evidence="2" type="ORF">TVY486_1005390</name>
</gene>
<reference evidence="2" key="1">
    <citation type="journal article" date="2012" name="Proc. Natl. Acad. Sci. U.S.A.">
        <title>Antigenic diversity is generated by distinct evolutionary mechanisms in African trypanosome species.</title>
        <authorList>
            <person name="Jackson A.P."/>
            <person name="Berry A."/>
            <person name="Aslett M."/>
            <person name="Allison H.C."/>
            <person name="Burton P."/>
            <person name="Vavrova-Anderson J."/>
            <person name="Brown R."/>
            <person name="Browne H."/>
            <person name="Corton N."/>
            <person name="Hauser H."/>
            <person name="Gamble J."/>
            <person name="Gilderthorp R."/>
            <person name="Marcello L."/>
            <person name="McQuillan J."/>
            <person name="Otto T.D."/>
            <person name="Quail M.A."/>
            <person name="Sanders M.J."/>
            <person name="van Tonder A."/>
            <person name="Ginger M.L."/>
            <person name="Field M.C."/>
            <person name="Barry J.D."/>
            <person name="Hertz-Fowler C."/>
            <person name="Berriman M."/>
        </authorList>
    </citation>
    <scope>NUCLEOTIDE SEQUENCE</scope>
    <source>
        <strain evidence="2">Y486</strain>
    </source>
</reference>
<evidence type="ECO:0000256" key="1">
    <source>
        <dbReference type="SAM" id="Phobius"/>
    </source>
</evidence>
<proteinExistence type="predicted"/>